<evidence type="ECO:0000313" key="2">
    <source>
        <dbReference type="EMBL" id="KAK2943105.1"/>
    </source>
</evidence>
<name>A0ABQ9WYM2_9EUKA</name>
<feature type="compositionally biased region" description="Polar residues" evidence="1">
    <location>
        <begin position="73"/>
        <end position="82"/>
    </location>
</feature>
<feature type="region of interest" description="Disordered" evidence="1">
    <location>
        <begin position="155"/>
        <end position="185"/>
    </location>
</feature>
<comment type="caution">
    <text evidence="2">The sequence shown here is derived from an EMBL/GenBank/DDBJ whole genome shotgun (WGS) entry which is preliminary data.</text>
</comment>
<proteinExistence type="predicted"/>
<evidence type="ECO:0000256" key="1">
    <source>
        <dbReference type="SAM" id="MobiDB-lite"/>
    </source>
</evidence>
<keyword evidence="3" id="KW-1185">Reference proteome</keyword>
<sequence>MTLFQLDLHFAFEVDPHPILSVPHVVTWTVLPVSSFDFAEFDRSESEEKSSSDDNTPIRAVFEVDQQFSTLTEDSTVSTLQSTEHKSDTTSSPPIRSDTSFLPNRQKLNTIDTELPSTLDSIAPPGLSALFPQNRHDEIVEVRARELTLSQLPPSALFSSLPTPHNSSSSTLPHTHTPPPSPLSSFLPSCGRLSSSSIHEHKYSCSISSVFRKRGFPDSDLIRRLQEHLQTRPILCTKRKKCEIGRVEYVFVLDGGRHHVSVLTANELICENDVVDLLDIFRKTQFREVTSDEDRQPMKGGYRLASVEAIVERAWDGALCEGSEVLEFICFETISLLGLRRMRQKGVRKRGARLSFSANTRTVFNDERRGLIVRRRIIGLTLCGYRDDVAAGEWKEESEDDW</sequence>
<feature type="compositionally biased region" description="Low complexity" evidence="1">
    <location>
        <begin position="159"/>
        <end position="175"/>
    </location>
</feature>
<accession>A0ABQ9WYM2</accession>
<organism evidence="2 3">
    <name type="scientific">Blattamonas nauphoetae</name>
    <dbReference type="NCBI Taxonomy" id="2049346"/>
    <lineage>
        <taxon>Eukaryota</taxon>
        <taxon>Metamonada</taxon>
        <taxon>Preaxostyla</taxon>
        <taxon>Oxymonadida</taxon>
        <taxon>Blattamonas</taxon>
    </lineage>
</organism>
<reference evidence="2 3" key="1">
    <citation type="journal article" date="2022" name="bioRxiv">
        <title>Genomics of Preaxostyla Flagellates Illuminates Evolutionary Transitions and the Path Towards Mitochondrial Loss.</title>
        <authorList>
            <person name="Novak L.V.F."/>
            <person name="Treitli S.C."/>
            <person name="Pyrih J."/>
            <person name="Halakuc P."/>
            <person name="Pipaliya S.V."/>
            <person name="Vacek V."/>
            <person name="Brzon O."/>
            <person name="Soukal P."/>
            <person name="Eme L."/>
            <person name="Dacks J.B."/>
            <person name="Karnkowska A."/>
            <person name="Elias M."/>
            <person name="Hampl V."/>
        </authorList>
    </citation>
    <scope>NUCLEOTIDE SEQUENCE [LARGE SCALE GENOMIC DNA]</scope>
    <source>
        <strain evidence="2">NAU3</strain>
        <tissue evidence="2">Gut</tissue>
    </source>
</reference>
<feature type="region of interest" description="Disordered" evidence="1">
    <location>
        <begin position="73"/>
        <end position="103"/>
    </location>
</feature>
<gene>
    <name evidence="2" type="ORF">BLNAU_21973</name>
</gene>
<feature type="compositionally biased region" description="Polar residues" evidence="1">
    <location>
        <begin position="89"/>
        <end position="103"/>
    </location>
</feature>
<dbReference type="Proteomes" id="UP001281761">
    <property type="component" value="Unassembled WGS sequence"/>
</dbReference>
<protein>
    <submittedName>
        <fullName evidence="2">Uncharacterized protein</fullName>
    </submittedName>
</protein>
<dbReference type="EMBL" id="JARBJD010000363">
    <property type="protein sequence ID" value="KAK2943105.1"/>
    <property type="molecule type" value="Genomic_DNA"/>
</dbReference>
<evidence type="ECO:0000313" key="3">
    <source>
        <dbReference type="Proteomes" id="UP001281761"/>
    </source>
</evidence>